<evidence type="ECO:0000313" key="4">
    <source>
        <dbReference type="Proteomes" id="UP001597483"/>
    </source>
</evidence>
<keyword evidence="4" id="KW-1185">Reference proteome</keyword>
<dbReference type="Pfam" id="PF01381">
    <property type="entry name" value="HTH_3"/>
    <property type="match status" value="1"/>
</dbReference>
<feature type="domain" description="HTH cro/C1-type" evidence="2">
    <location>
        <begin position="12"/>
        <end position="66"/>
    </location>
</feature>
<reference evidence="4" key="1">
    <citation type="journal article" date="2019" name="Int. J. Syst. Evol. Microbiol.">
        <title>The Global Catalogue of Microorganisms (GCM) 10K type strain sequencing project: providing services to taxonomists for standard genome sequencing and annotation.</title>
        <authorList>
            <consortium name="The Broad Institute Genomics Platform"/>
            <consortium name="The Broad Institute Genome Sequencing Center for Infectious Disease"/>
            <person name="Wu L."/>
            <person name="Ma J."/>
        </authorList>
    </citation>
    <scope>NUCLEOTIDE SEQUENCE [LARGE SCALE GENOMIC DNA]</scope>
    <source>
        <strain evidence="4">CGMCC 4.7641</strain>
    </source>
</reference>
<organism evidence="3 4">
    <name type="scientific">Amycolatopsis silviterrae</name>
    <dbReference type="NCBI Taxonomy" id="1656914"/>
    <lineage>
        <taxon>Bacteria</taxon>
        <taxon>Bacillati</taxon>
        <taxon>Actinomycetota</taxon>
        <taxon>Actinomycetes</taxon>
        <taxon>Pseudonocardiales</taxon>
        <taxon>Pseudonocardiaceae</taxon>
        <taxon>Amycolatopsis</taxon>
    </lineage>
</organism>
<dbReference type="InterPro" id="IPR001387">
    <property type="entry name" value="Cro/C1-type_HTH"/>
</dbReference>
<protein>
    <submittedName>
        <fullName evidence="3">Helix-turn-helix domain-containing protein</fullName>
    </submittedName>
</protein>
<dbReference type="PANTHER" id="PTHR46797:SF1">
    <property type="entry name" value="METHYLPHOSPHONATE SYNTHASE"/>
    <property type="match status" value="1"/>
</dbReference>
<evidence type="ECO:0000259" key="2">
    <source>
        <dbReference type="PROSITE" id="PS50943"/>
    </source>
</evidence>
<dbReference type="SUPFAM" id="SSF51182">
    <property type="entry name" value="RmlC-like cupins"/>
    <property type="match status" value="1"/>
</dbReference>
<dbReference type="InterPro" id="IPR050807">
    <property type="entry name" value="TransReg_Diox_bact_type"/>
</dbReference>
<dbReference type="InterPro" id="IPR010982">
    <property type="entry name" value="Lambda_DNA-bd_dom_sf"/>
</dbReference>
<accession>A0ABW5HBU7</accession>
<gene>
    <name evidence="3" type="ORF">ACFSVL_24800</name>
</gene>
<sequence>MSAQTDALAENLRRLREAHGLSLSDLSARCGVAKATLFKIERSRTNPTLDTLVAIAETFAVTVASLITVPEHRTVEVLRAGEGEDISDEASTGHVLRSQVIGAGTLEIHAQRFHEGKVETSPSHGAGSREHVVVKSGSIEVGPVGHEVTLHEGDYATYAVDCTHRWQAVDGDATVWIFHTFPRAAAFSE</sequence>
<evidence type="ECO:0000313" key="3">
    <source>
        <dbReference type="EMBL" id="MFD2470633.1"/>
    </source>
</evidence>
<dbReference type="PROSITE" id="PS50943">
    <property type="entry name" value="HTH_CROC1"/>
    <property type="match status" value="1"/>
</dbReference>
<dbReference type="Gene3D" id="2.60.120.10">
    <property type="entry name" value="Jelly Rolls"/>
    <property type="match status" value="1"/>
</dbReference>
<dbReference type="InterPro" id="IPR011051">
    <property type="entry name" value="RmlC_Cupin_sf"/>
</dbReference>
<dbReference type="SUPFAM" id="SSF47413">
    <property type="entry name" value="lambda repressor-like DNA-binding domains"/>
    <property type="match status" value="1"/>
</dbReference>
<dbReference type="EMBL" id="JBHUKS010000017">
    <property type="protein sequence ID" value="MFD2470633.1"/>
    <property type="molecule type" value="Genomic_DNA"/>
</dbReference>
<dbReference type="CDD" id="cd00093">
    <property type="entry name" value="HTH_XRE"/>
    <property type="match status" value="1"/>
</dbReference>
<name>A0ABW5HBU7_9PSEU</name>
<dbReference type="InterPro" id="IPR014710">
    <property type="entry name" value="RmlC-like_jellyroll"/>
</dbReference>
<comment type="caution">
    <text evidence="3">The sequence shown here is derived from an EMBL/GenBank/DDBJ whole genome shotgun (WGS) entry which is preliminary data.</text>
</comment>
<dbReference type="Proteomes" id="UP001597483">
    <property type="component" value="Unassembled WGS sequence"/>
</dbReference>
<dbReference type="SMART" id="SM00530">
    <property type="entry name" value="HTH_XRE"/>
    <property type="match status" value="1"/>
</dbReference>
<keyword evidence="1" id="KW-0238">DNA-binding</keyword>
<proteinExistence type="predicted"/>
<dbReference type="Gene3D" id="1.10.260.40">
    <property type="entry name" value="lambda repressor-like DNA-binding domains"/>
    <property type="match status" value="1"/>
</dbReference>
<dbReference type="RefSeq" id="WP_378307937.1">
    <property type="nucleotide sequence ID" value="NZ_JBHUKS010000017.1"/>
</dbReference>
<dbReference type="PANTHER" id="PTHR46797">
    <property type="entry name" value="HTH-TYPE TRANSCRIPTIONAL REGULATOR"/>
    <property type="match status" value="1"/>
</dbReference>
<evidence type="ECO:0000256" key="1">
    <source>
        <dbReference type="ARBA" id="ARBA00023125"/>
    </source>
</evidence>